<evidence type="ECO:0000256" key="9">
    <source>
        <dbReference type="ARBA" id="ARBA00023136"/>
    </source>
</evidence>
<dbReference type="PRINTS" id="PR01374">
    <property type="entry name" value="TONBPROTEIN"/>
</dbReference>
<protein>
    <submittedName>
        <fullName evidence="13">Energy transduction protein TonB</fullName>
    </submittedName>
</protein>
<keyword evidence="8 11" id="KW-1133">Transmembrane helix</keyword>
<dbReference type="GO" id="GO:0031992">
    <property type="term" value="F:energy transducer activity"/>
    <property type="evidence" value="ECO:0007669"/>
    <property type="project" value="InterPro"/>
</dbReference>
<dbReference type="RefSeq" id="WP_172126371.1">
    <property type="nucleotide sequence ID" value="NZ_CP042652.1"/>
</dbReference>
<dbReference type="KEGG" id="paco:AACT_1659"/>
<evidence type="ECO:0000256" key="8">
    <source>
        <dbReference type="ARBA" id="ARBA00022989"/>
    </source>
</evidence>
<proteinExistence type="inferred from homology"/>
<dbReference type="GO" id="GO:0055085">
    <property type="term" value="P:transmembrane transport"/>
    <property type="evidence" value="ECO:0007669"/>
    <property type="project" value="InterPro"/>
</dbReference>
<sequence>MSRYLFSFLIAFGIYVLFYIGLFYFFKNNKITLDEPIVNHKISLNHIEMKPIEKEVVEEQIVDNNIQEKIEEVVEEVPKEEILKEQEIKKEVIEEIKEEKVEETPKPILEKKIKKEIKEKVVKKIQKKERAEKKQTIKEEIKEVQNPKKEVFVKEQIVQKHIQSETVNKRQVNDVPKIDEKKVYLDKHLAQIRDLINQNIKYPFRARKLSIQGIVLVKFKINENGDIENITILDGHKFLQNATIEAINEAAKSFPKTNQSIEIQIPIEYKII</sequence>
<keyword evidence="9 11" id="KW-0472">Membrane</keyword>
<evidence type="ECO:0000256" key="11">
    <source>
        <dbReference type="SAM" id="Phobius"/>
    </source>
</evidence>
<feature type="coiled-coil region" evidence="10">
    <location>
        <begin position="79"/>
        <end position="143"/>
    </location>
</feature>
<evidence type="ECO:0000256" key="1">
    <source>
        <dbReference type="ARBA" id="ARBA00004383"/>
    </source>
</evidence>
<dbReference type="GO" id="GO:0030288">
    <property type="term" value="C:outer membrane-bounded periplasmic space"/>
    <property type="evidence" value="ECO:0007669"/>
    <property type="project" value="InterPro"/>
</dbReference>
<dbReference type="GO" id="GO:0015031">
    <property type="term" value="P:protein transport"/>
    <property type="evidence" value="ECO:0007669"/>
    <property type="project" value="UniProtKB-KW"/>
</dbReference>
<evidence type="ECO:0000256" key="10">
    <source>
        <dbReference type="SAM" id="Coils"/>
    </source>
</evidence>
<keyword evidence="5" id="KW-0997">Cell inner membrane</keyword>
<dbReference type="PROSITE" id="PS52015">
    <property type="entry name" value="TONB_CTD"/>
    <property type="match status" value="1"/>
</dbReference>
<keyword evidence="6 11" id="KW-0812">Transmembrane</keyword>
<dbReference type="InterPro" id="IPR006260">
    <property type="entry name" value="TonB/TolA_C"/>
</dbReference>
<evidence type="ECO:0000313" key="14">
    <source>
        <dbReference type="Proteomes" id="UP000503483"/>
    </source>
</evidence>
<dbReference type="NCBIfam" id="TIGR01352">
    <property type="entry name" value="tonB_Cterm"/>
    <property type="match status" value="1"/>
</dbReference>
<dbReference type="Proteomes" id="UP000503483">
    <property type="component" value="Chromosome"/>
</dbReference>
<dbReference type="InterPro" id="IPR037682">
    <property type="entry name" value="TonB_C"/>
</dbReference>
<comment type="similarity">
    <text evidence="2">Belongs to the TonB family.</text>
</comment>
<dbReference type="PANTHER" id="PTHR33446">
    <property type="entry name" value="PROTEIN TONB-RELATED"/>
    <property type="match status" value="1"/>
</dbReference>
<evidence type="ECO:0000256" key="3">
    <source>
        <dbReference type="ARBA" id="ARBA00022448"/>
    </source>
</evidence>
<evidence type="ECO:0000259" key="12">
    <source>
        <dbReference type="PROSITE" id="PS52015"/>
    </source>
</evidence>
<evidence type="ECO:0000256" key="2">
    <source>
        <dbReference type="ARBA" id="ARBA00006555"/>
    </source>
</evidence>
<dbReference type="GO" id="GO:0098797">
    <property type="term" value="C:plasma membrane protein complex"/>
    <property type="evidence" value="ECO:0007669"/>
    <property type="project" value="TreeGrafter"/>
</dbReference>
<dbReference type="InterPro" id="IPR003538">
    <property type="entry name" value="TonB"/>
</dbReference>
<keyword evidence="10" id="KW-0175">Coiled coil</keyword>
<feature type="transmembrane region" description="Helical" evidence="11">
    <location>
        <begin position="6"/>
        <end position="26"/>
    </location>
</feature>
<keyword evidence="4" id="KW-1003">Cell membrane</keyword>
<reference evidence="13 14" key="1">
    <citation type="submission" date="2019-08" db="EMBL/GenBank/DDBJ databases">
        <title>Complete genome sequence of Arcobacter acticola.</title>
        <authorList>
            <person name="Miller W."/>
        </authorList>
    </citation>
    <scope>NUCLEOTIDE SEQUENCE [LARGE SCALE GENOMIC DNA]</scope>
    <source>
        <strain evidence="13 14">KCTC 52212</strain>
    </source>
</reference>
<dbReference type="InterPro" id="IPR051045">
    <property type="entry name" value="TonB-dependent_transducer"/>
</dbReference>
<evidence type="ECO:0000256" key="6">
    <source>
        <dbReference type="ARBA" id="ARBA00022692"/>
    </source>
</evidence>
<organism evidence="13 14">
    <name type="scientific">Arcobacter acticola</name>
    <dbReference type="NCBI Taxonomy" id="1849015"/>
    <lineage>
        <taxon>Bacteria</taxon>
        <taxon>Pseudomonadati</taxon>
        <taxon>Campylobacterota</taxon>
        <taxon>Epsilonproteobacteria</taxon>
        <taxon>Campylobacterales</taxon>
        <taxon>Arcobacteraceae</taxon>
        <taxon>Arcobacter</taxon>
    </lineage>
</organism>
<comment type="subcellular location">
    <subcellularLocation>
        <location evidence="1">Cell inner membrane</location>
        <topology evidence="1">Single-pass membrane protein</topology>
        <orientation evidence="1">Periplasmic side</orientation>
    </subcellularLocation>
</comment>
<evidence type="ECO:0000256" key="5">
    <source>
        <dbReference type="ARBA" id="ARBA00022519"/>
    </source>
</evidence>
<name>A0A6M8F0G3_9BACT</name>
<keyword evidence="7" id="KW-0653">Protein transport</keyword>
<dbReference type="AlphaFoldDB" id="A0A6M8F0G3"/>
<dbReference type="PANTHER" id="PTHR33446:SF2">
    <property type="entry name" value="PROTEIN TONB"/>
    <property type="match status" value="1"/>
</dbReference>
<dbReference type="Pfam" id="PF03544">
    <property type="entry name" value="TonB_C"/>
    <property type="match status" value="1"/>
</dbReference>
<evidence type="ECO:0000313" key="13">
    <source>
        <dbReference type="EMBL" id="QKE28814.1"/>
    </source>
</evidence>
<accession>A0A6M8F0G3</accession>
<keyword evidence="14" id="KW-1185">Reference proteome</keyword>
<gene>
    <name evidence="13" type="primary">tonB3</name>
    <name evidence="13" type="ORF">AACT_1659</name>
</gene>
<keyword evidence="3" id="KW-0813">Transport</keyword>
<dbReference type="SUPFAM" id="SSF74653">
    <property type="entry name" value="TolA/TonB C-terminal domain"/>
    <property type="match status" value="1"/>
</dbReference>
<evidence type="ECO:0000256" key="4">
    <source>
        <dbReference type="ARBA" id="ARBA00022475"/>
    </source>
</evidence>
<dbReference type="Gene3D" id="3.30.1150.10">
    <property type="match status" value="1"/>
</dbReference>
<feature type="domain" description="TonB C-terminal" evidence="12">
    <location>
        <begin position="187"/>
        <end position="272"/>
    </location>
</feature>
<dbReference type="GO" id="GO:0015891">
    <property type="term" value="P:siderophore transport"/>
    <property type="evidence" value="ECO:0007669"/>
    <property type="project" value="InterPro"/>
</dbReference>
<dbReference type="EMBL" id="CP042652">
    <property type="protein sequence ID" value="QKE28814.1"/>
    <property type="molecule type" value="Genomic_DNA"/>
</dbReference>
<evidence type="ECO:0000256" key="7">
    <source>
        <dbReference type="ARBA" id="ARBA00022927"/>
    </source>
</evidence>